<protein>
    <submittedName>
        <fullName evidence="6">ABC-2 type transport system ATP-binding protein</fullName>
    </submittedName>
</protein>
<evidence type="ECO:0000313" key="6">
    <source>
        <dbReference type="EMBL" id="SFD95445.1"/>
    </source>
</evidence>
<dbReference type="Proteomes" id="UP000181976">
    <property type="component" value="Unassembled WGS sequence"/>
</dbReference>
<dbReference type="GO" id="GO:0005524">
    <property type="term" value="F:ATP binding"/>
    <property type="evidence" value="ECO:0007669"/>
    <property type="project" value="UniProtKB-KW"/>
</dbReference>
<dbReference type="PANTHER" id="PTHR43335">
    <property type="entry name" value="ABC TRANSPORTER, ATP-BINDING PROTEIN"/>
    <property type="match status" value="1"/>
</dbReference>
<dbReference type="InterPro" id="IPR025302">
    <property type="entry name" value="DrrA1/2-like_C"/>
</dbReference>
<dbReference type="eggNOG" id="COG1131">
    <property type="taxonomic scope" value="Bacteria"/>
</dbReference>
<sequence length="311" mass="34649">MEIVVKELNHFYGPQKALDQLSFKVRTGEILGFLGPNGAGKTTTMKAITGYLTPSEGDVFIDGISVTQNPEQTKKTIGYLPENNPLYGDMPVIDYLIFAGQLQGLEGQKLKDRVREMVRVCGLNTEKHKKIGELSKGYKQRVGLAQALIHDPQVLILDEPTTGLDPNQIIEIRELIRQIGKEKTVLLSSHILAEVEATCDRVLIINKGKLVADGTPEELRKQASGHEILHVSIGGEEDKNKIFKALQDIPQVAVVDFRNDKKSGFEVQSKTGESSAKSIFDMCVNNGWYLTELTPFEKNLEDIFREVTKEQ</sequence>
<dbReference type="InParanoid" id="A0A1I1WJT8"/>
<dbReference type="EMBL" id="FONA01000004">
    <property type="protein sequence ID" value="SFD95445.1"/>
    <property type="molecule type" value="Genomic_DNA"/>
</dbReference>
<organism evidence="6 7">
    <name type="scientific">Thermophagus xiamenensis</name>
    <dbReference type="NCBI Taxonomy" id="385682"/>
    <lineage>
        <taxon>Bacteria</taxon>
        <taxon>Pseudomonadati</taxon>
        <taxon>Bacteroidota</taxon>
        <taxon>Bacteroidia</taxon>
        <taxon>Marinilabiliales</taxon>
        <taxon>Marinilabiliaceae</taxon>
        <taxon>Thermophagus</taxon>
    </lineage>
</organism>
<dbReference type="Pfam" id="PF13732">
    <property type="entry name" value="DrrA1-3_C"/>
    <property type="match status" value="1"/>
</dbReference>
<accession>A0A1I1WJT8</accession>
<proteinExistence type="inferred from homology"/>
<evidence type="ECO:0000256" key="4">
    <source>
        <dbReference type="ARBA" id="ARBA00022840"/>
    </source>
</evidence>
<name>A0A1I1WJT8_9BACT</name>
<dbReference type="OrthoDB" id="9801987at2"/>
<dbReference type="PANTHER" id="PTHR43335:SF4">
    <property type="entry name" value="ABC TRANSPORTER, ATP-BINDING PROTEIN"/>
    <property type="match status" value="1"/>
</dbReference>
<dbReference type="AlphaFoldDB" id="A0A1I1WJT8"/>
<keyword evidence="4 6" id="KW-0067">ATP-binding</keyword>
<dbReference type="STRING" id="385682.SAMN05444380_104147"/>
<dbReference type="SUPFAM" id="SSF52540">
    <property type="entry name" value="P-loop containing nucleoside triphosphate hydrolases"/>
    <property type="match status" value="1"/>
</dbReference>
<keyword evidence="7" id="KW-1185">Reference proteome</keyword>
<evidence type="ECO:0000259" key="5">
    <source>
        <dbReference type="PROSITE" id="PS50893"/>
    </source>
</evidence>
<keyword evidence="2" id="KW-0813">Transport</keyword>
<comment type="similarity">
    <text evidence="1">Belongs to the ABC transporter superfamily.</text>
</comment>
<dbReference type="Gene3D" id="3.40.50.300">
    <property type="entry name" value="P-loop containing nucleotide triphosphate hydrolases"/>
    <property type="match status" value="1"/>
</dbReference>
<reference evidence="6 7" key="1">
    <citation type="submission" date="2016-10" db="EMBL/GenBank/DDBJ databases">
        <authorList>
            <person name="de Groot N.N."/>
        </authorList>
    </citation>
    <scope>NUCLEOTIDE SEQUENCE [LARGE SCALE GENOMIC DNA]</scope>
    <source>
        <strain evidence="6 7">DSM 19012</strain>
    </source>
</reference>
<evidence type="ECO:0000256" key="1">
    <source>
        <dbReference type="ARBA" id="ARBA00005417"/>
    </source>
</evidence>
<dbReference type="GO" id="GO:0016887">
    <property type="term" value="F:ATP hydrolysis activity"/>
    <property type="evidence" value="ECO:0007669"/>
    <property type="project" value="InterPro"/>
</dbReference>
<dbReference type="CDD" id="cd03230">
    <property type="entry name" value="ABC_DR_subfamily_A"/>
    <property type="match status" value="1"/>
</dbReference>
<feature type="domain" description="ABC transporter" evidence="5">
    <location>
        <begin position="3"/>
        <end position="232"/>
    </location>
</feature>
<evidence type="ECO:0000313" key="7">
    <source>
        <dbReference type="Proteomes" id="UP000181976"/>
    </source>
</evidence>
<dbReference type="InterPro" id="IPR027417">
    <property type="entry name" value="P-loop_NTPase"/>
</dbReference>
<evidence type="ECO:0000256" key="2">
    <source>
        <dbReference type="ARBA" id="ARBA00022448"/>
    </source>
</evidence>
<dbReference type="InterPro" id="IPR003439">
    <property type="entry name" value="ABC_transporter-like_ATP-bd"/>
</dbReference>
<keyword evidence="3" id="KW-0547">Nucleotide-binding</keyword>
<dbReference type="SMART" id="SM00382">
    <property type="entry name" value="AAA"/>
    <property type="match status" value="1"/>
</dbReference>
<dbReference type="PROSITE" id="PS50893">
    <property type="entry name" value="ABC_TRANSPORTER_2"/>
    <property type="match status" value="1"/>
</dbReference>
<dbReference type="InterPro" id="IPR003593">
    <property type="entry name" value="AAA+_ATPase"/>
</dbReference>
<dbReference type="Pfam" id="PF00005">
    <property type="entry name" value="ABC_tran"/>
    <property type="match status" value="1"/>
</dbReference>
<gene>
    <name evidence="6" type="ORF">SAMN05444380_104147</name>
</gene>
<dbReference type="RefSeq" id="WP_029626680.1">
    <property type="nucleotide sequence ID" value="NZ_AFSL01000074.1"/>
</dbReference>
<evidence type="ECO:0000256" key="3">
    <source>
        <dbReference type="ARBA" id="ARBA00022741"/>
    </source>
</evidence>